<feature type="transmembrane region" description="Helical" evidence="2">
    <location>
        <begin position="99"/>
        <end position="121"/>
    </location>
</feature>
<feature type="transmembrane region" description="Helical" evidence="2">
    <location>
        <begin position="141"/>
        <end position="163"/>
    </location>
</feature>
<feature type="region of interest" description="Disordered" evidence="1">
    <location>
        <begin position="1"/>
        <end position="23"/>
    </location>
</feature>
<keyword evidence="2" id="KW-0472">Membrane</keyword>
<keyword evidence="2" id="KW-0812">Transmembrane</keyword>
<keyword evidence="4" id="KW-1185">Reference proteome</keyword>
<sequence length="172" mass="16651">MSTPPRRPAAERTGGETPGGTPAERPVGLVLLGLAALGAAAAAFAVASVIGNRTGAFDAVPDEGWRVGFAVASALAGLLLLGAAALLGRAWGAERGGSAAPVIATTAAAAAVCLLVGLSLVSVGTEPATSMPAPEAQRASSALAIALLACATVSVCSFVVALVRRPGESRGV</sequence>
<accession>A0ABX6GXM7</accession>
<feature type="transmembrane region" description="Helical" evidence="2">
    <location>
        <begin position="27"/>
        <end position="47"/>
    </location>
</feature>
<name>A0ABX6GXM7_9MICO</name>
<feature type="transmembrane region" description="Helical" evidence="2">
    <location>
        <begin position="67"/>
        <end position="87"/>
    </location>
</feature>
<keyword evidence="2" id="KW-1133">Transmembrane helix</keyword>
<organism evidence="3 4">
    <name type="scientific">Rathayibacter festucae</name>
    <dbReference type="NCBI Taxonomy" id="110937"/>
    <lineage>
        <taxon>Bacteria</taxon>
        <taxon>Bacillati</taxon>
        <taxon>Actinomycetota</taxon>
        <taxon>Actinomycetes</taxon>
        <taxon>Micrococcales</taxon>
        <taxon>Microbacteriaceae</taxon>
        <taxon>Rathayibacter</taxon>
    </lineage>
</organism>
<dbReference type="Proteomes" id="UP000464597">
    <property type="component" value="Chromosome"/>
</dbReference>
<evidence type="ECO:0000256" key="1">
    <source>
        <dbReference type="SAM" id="MobiDB-lite"/>
    </source>
</evidence>
<reference evidence="4" key="1">
    <citation type="submission" date="2019-12" db="EMBL/GenBank/DDBJ databases">
        <title>Complete and draft genome sequences of new strains and members of some known species of the genus Rathayibacter isolated from plants.</title>
        <authorList>
            <person name="Tarlachkov S.V."/>
            <person name="Starodumova I.P."/>
            <person name="Dorofeeva L.V."/>
            <person name="Prisyazhnaya N.V."/>
            <person name="Leyn S."/>
            <person name="Zlamal J."/>
            <person name="Elan M."/>
            <person name="Osterman A.L."/>
            <person name="Nadler S."/>
            <person name="Subbotin S.A."/>
            <person name="Evtushenko L.I."/>
        </authorList>
    </citation>
    <scope>NUCLEOTIDE SEQUENCE [LARGE SCALE GENOMIC DNA]</scope>
    <source>
        <strain evidence="4">VKM Ac-2802</strain>
    </source>
</reference>
<dbReference type="EMBL" id="CP047180">
    <property type="protein sequence ID" value="QHC62203.1"/>
    <property type="molecule type" value="Genomic_DNA"/>
</dbReference>
<evidence type="ECO:0000313" key="3">
    <source>
        <dbReference type="EMBL" id="QHC62203.1"/>
    </source>
</evidence>
<protein>
    <submittedName>
        <fullName evidence="3">Uncharacterized protein</fullName>
    </submittedName>
</protein>
<dbReference type="RefSeq" id="WP_159422327.1">
    <property type="nucleotide sequence ID" value="NZ_CP047180.1"/>
</dbReference>
<evidence type="ECO:0000313" key="4">
    <source>
        <dbReference type="Proteomes" id="UP000464597"/>
    </source>
</evidence>
<gene>
    <name evidence="3" type="ORF">GSU69_05570</name>
</gene>
<proteinExistence type="predicted"/>
<evidence type="ECO:0000256" key="2">
    <source>
        <dbReference type="SAM" id="Phobius"/>
    </source>
</evidence>